<dbReference type="InterPro" id="IPR016163">
    <property type="entry name" value="Ald_DH_C"/>
</dbReference>
<dbReference type="EMBL" id="SGXC01000004">
    <property type="protein sequence ID" value="RZS76963.1"/>
    <property type="molecule type" value="Genomic_DNA"/>
</dbReference>
<dbReference type="Gene3D" id="3.40.309.10">
    <property type="entry name" value="Aldehyde Dehydrogenase, Chain A, domain 2"/>
    <property type="match status" value="1"/>
</dbReference>
<dbReference type="InterPro" id="IPR016160">
    <property type="entry name" value="Ald_DH_CS_CYS"/>
</dbReference>
<dbReference type="InterPro" id="IPR015590">
    <property type="entry name" value="Aldehyde_DH_dom"/>
</dbReference>
<name>A0A4Q7N6I2_9BURK</name>
<dbReference type="PROSITE" id="PS00687">
    <property type="entry name" value="ALDEHYDE_DEHYDR_GLU"/>
    <property type="match status" value="1"/>
</dbReference>
<organism evidence="6 7">
    <name type="scientific">Pigmentiphaga kullae</name>
    <dbReference type="NCBI Taxonomy" id="151784"/>
    <lineage>
        <taxon>Bacteria</taxon>
        <taxon>Pseudomonadati</taxon>
        <taxon>Pseudomonadota</taxon>
        <taxon>Betaproteobacteria</taxon>
        <taxon>Burkholderiales</taxon>
        <taxon>Alcaligenaceae</taxon>
        <taxon>Pigmentiphaga</taxon>
    </lineage>
</organism>
<dbReference type="InterPro" id="IPR029510">
    <property type="entry name" value="Ald_DH_CS_GLU"/>
</dbReference>
<dbReference type="Proteomes" id="UP000292445">
    <property type="component" value="Unassembled WGS sequence"/>
</dbReference>
<evidence type="ECO:0000256" key="4">
    <source>
        <dbReference type="RuleBase" id="RU003345"/>
    </source>
</evidence>
<gene>
    <name evidence="6" type="ORF">EV675_5686</name>
</gene>
<dbReference type="RefSeq" id="WP_130362030.1">
    <property type="nucleotide sequence ID" value="NZ_SGXC01000004.1"/>
</dbReference>
<dbReference type="InterPro" id="IPR016162">
    <property type="entry name" value="Ald_DH_N"/>
</dbReference>
<evidence type="ECO:0000313" key="7">
    <source>
        <dbReference type="Proteomes" id="UP000292445"/>
    </source>
</evidence>
<dbReference type="AlphaFoldDB" id="A0A4Q7N6I2"/>
<accession>A0A4Q7N6I2</accession>
<evidence type="ECO:0000256" key="1">
    <source>
        <dbReference type="ARBA" id="ARBA00009986"/>
    </source>
</evidence>
<dbReference type="FunFam" id="3.40.309.10:FF:000009">
    <property type="entry name" value="Aldehyde dehydrogenase A"/>
    <property type="match status" value="1"/>
</dbReference>
<evidence type="ECO:0000256" key="3">
    <source>
        <dbReference type="PROSITE-ProRule" id="PRU10007"/>
    </source>
</evidence>
<dbReference type="SUPFAM" id="SSF53720">
    <property type="entry name" value="ALDH-like"/>
    <property type="match status" value="1"/>
</dbReference>
<evidence type="ECO:0000259" key="5">
    <source>
        <dbReference type="Pfam" id="PF00171"/>
    </source>
</evidence>
<reference evidence="6 7" key="1">
    <citation type="submission" date="2019-02" db="EMBL/GenBank/DDBJ databases">
        <title>Genomic Encyclopedia of Type Strains, Phase IV (KMG-IV): sequencing the most valuable type-strain genomes for metagenomic binning, comparative biology and taxonomic classification.</title>
        <authorList>
            <person name="Goeker M."/>
        </authorList>
    </citation>
    <scope>NUCLEOTIDE SEQUENCE [LARGE SCALE GENOMIC DNA]</scope>
    <source>
        <strain evidence="6 7">K24</strain>
    </source>
</reference>
<comment type="caution">
    <text evidence="6">The sequence shown here is derived from an EMBL/GenBank/DDBJ whole genome shotgun (WGS) entry which is preliminary data.</text>
</comment>
<dbReference type="InterPro" id="IPR044086">
    <property type="entry name" value="LUC3-like"/>
</dbReference>
<dbReference type="FunFam" id="3.40.605.10:FF:000007">
    <property type="entry name" value="NAD/NADP-dependent betaine aldehyde dehydrogenase"/>
    <property type="match status" value="1"/>
</dbReference>
<comment type="similarity">
    <text evidence="1 4">Belongs to the aldehyde dehydrogenase family.</text>
</comment>
<feature type="domain" description="Aldehyde dehydrogenase" evidence="5">
    <location>
        <begin position="31"/>
        <end position="480"/>
    </location>
</feature>
<dbReference type="PROSITE" id="PS00070">
    <property type="entry name" value="ALDEHYDE_DEHYDR_CYS"/>
    <property type="match status" value="1"/>
</dbReference>
<sequence>MGHSQAAAANAPGLSRFGEFFHTIDGKPESSGAHFDVINPSTGQPFARCPDASRAQLDSAVAAARRAFVPWRELSFAQRREYLLKLGQALKESIEELAPLLTSEQGKPLARAREELNRAVAQFDLLSRIEIKPEVLRDDAQGRTELHYRPLGVVGAITPWNVPIVLAVPKITQALYVGDTVVVKPSPYTPLTTLKLGELAQRVLPPGVLNVVAGGNDLGQWITEHPGIDKISFTGSVATGKRVLASAAGTLKRVTLELGGNDAAIVLDDVKPAQVAPRLFQAAFVNSGQVCMAIKRLYVHDSIYDAMCDELAALARKARVGDGFDPDVTMGPVQNKMQYERVLGILEDTRQTGARILTGGQARPGDGYFIEPTIVADIAEGTRLVDEEPFGPVLPVIRYTDVDDAIRRANDTRFGLGGSIWTNDLERGEALASRLEAGTTWVNQHVGTEPGVPFGGCKESGLGREYSELGLKGYMEAQVVKVARAG</sequence>
<dbReference type="Pfam" id="PF00171">
    <property type="entry name" value="Aldedh"/>
    <property type="match status" value="1"/>
</dbReference>
<keyword evidence="2 4" id="KW-0560">Oxidoreductase</keyword>
<protein>
    <submittedName>
        <fullName evidence="6">Acyl-CoA reductase-like NAD-dependent aldehyde dehydrogenase</fullName>
    </submittedName>
</protein>
<dbReference type="PANTHER" id="PTHR11699">
    <property type="entry name" value="ALDEHYDE DEHYDROGENASE-RELATED"/>
    <property type="match status" value="1"/>
</dbReference>
<feature type="active site" evidence="3">
    <location>
        <position position="257"/>
    </location>
</feature>
<evidence type="ECO:0000256" key="2">
    <source>
        <dbReference type="ARBA" id="ARBA00023002"/>
    </source>
</evidence>
<dbReference type="CDD" id="cd07106">
    <property type="entry name" value="ALDH_AldA-AAD23400"/>
    <property type="match status" value="1"/>
</dbReference>
<evidence type="ECO:0000313" key="6">
    <source>
        <dbReference type="EMBL" id="RZS76963.1"/>
    </source>
</evidence>
<dbReference type="Gene3D" id="3.40.605.10">
    <property type="entry name" value="Aldehyde Dehydrogenase, Chain A, domain 1"/>
    <property type="match status" value="1"/>
</dbReference>
<dbReference type="InterPro" id="IPR016161">
    <property type="entry name" value="Ald_DH/histidinol_DH"/>
</dbReference>
<proteinExistence type="inferred from homology"/>
<dbReference type="GO" id="GO:0016620">
    <property type="term" value="F:oxidoreductase activity, acting on the aldehyde or oxo group of donors, NAD or NADP as acceptor"/>
    <property type="evidence" value="ECO:0007669"/>
    <property type="project" value="InterPro"/>
</dbReference>
<dbReference type="OrthoDB" id="6187633at2"/>
<keyword evidence="7" id="KW-1185">Reference proteome</keyword>